<accession>A0ABR8JWH1</accession>
<proteinExistence type="predicted"/>
<keyword evidence="1" id="KW-0472">Membrane</keyword>
<sequence length="184" mass="19377">MPLPETPSPPVAAPAAAPPHSWFRRKVIDPFVGLLKAGLSPEKLALTVALGVAFGLVPTFGVTTVVSAATALRLRLNVAAMQLAAHLMSAFQLALLIPMLRAGAILLGQGHRVAHLTVGGLRRLIDDEGWVAVGKLLWRAQLGALLLWALAAVPLVAVLYAVFRVVFRRVLARQSADVQPVAGG</sequence>
<keyword evidence="1" id="KW-0812">Transmembrane</keyword>
<comment type="caution">
    <text evidence="3">The sequence shown here is derived from an EMBL/GenBank/DDBJ whole genome shotgun (WGS) entry which is preliminary data.</text>
</comment>
<dbReference type="PANTHER" id="PTHR35102">
    <property type="entry name" value="E3 UBIQUITIN-PROTEIN LIGASE"/>
    <property type="match status" value="1"/>
</dbReference>
<feature type="transmembrane region" description="Helical" evidence="1">
    <location>
        <begin position="44"/>
        <end position="72"/>
    </location>
</feature>
<dbReference type="Pfam" id="PF09835">
    <property type="entry name" value="DUF2062"/>
    <property type="match status" value="1"/>
</dbReference>
<feature type="domain" description="DUF2062" evidence="2">
    <location>
        <begin position="35"/>
        <end position="173"/>
    </location>
</feature>
<evidence type="ECO:0000259" key="2">
    <source>
        <dbReference type="Pfam" id="PF09835"/>
    </source>
</evidence>
<reference evidence="3 4" key="1">
    <citation type="submission" date="2020-09" db="EMBL/GenBank/DDBJ databases">
        <authorList>
            <person name="Kim M.K."/>
        </authorList>
    </citation>
    <scope>NUCLEOTIDE SEQUENCE [LARGE SCALE GENOMIC DNA]</scope>
    <source>
        <strain evidence="3 4">BT189</strain>
    </source>
</reference>
<dbReference type="PANTHER" id="PTHR35102:SF1">
    <property type="entry name" value="E3 UBIQUITIN-PROTEIN LIGASE"/>
    <property type="match status" value="1"/>
</dbReference>
<evidence type="ECO:0000256" key="1">
    <source>
        <dbReference type="SAM" id="Phobius"/>
    </source>
</evidence>
<keyword evidence="1" id="KW-1133">Transmembrane helix</keyword>
<dbReference type="InterPro" id="IPR018639">
    <property type="entry name" value="DUF2062"/>
</dbReference>
<evidence type="ECO:0000313" key="3">
    <source>
        <dbReference type="EMBL" id="MBD2722264.1"/>
    </source>
</evidence>
<feature type="transmembrane region" description="Helical" evidence="1">
    <location>
        <begin position="84"/>
        <end position="107"/>
    </location>
</feature>
<evidence type="ECO:0000313" key="4">
    <source>
        <dbReference type="Proteomes" id="UP000606003"/>
    </source>
</evidence>
<dbReference type="RefSeq" id="WP_190923630.1">
    <property type="nucleotide sequence ID" value="NZ_JACXAC010000003.1"/>
</dbReference>
<keyword evidence="4" id="KW-1185">Reference proteome</keyword>
<organism evidence="3 4">
    <name type="scientific">Hymenobacter armeniacus</name>
    <dbReference type="NCBI Taxonomy" id="2771358"/>
    <lineage>
        <taxon>Bacteria</taxon>
        <taxon>Pseudomonadati</taxon>
        <taxon>Bacteroidota</taxon>
        <taxon>Cytophagia</taxon>
        <taxon>Cytophagales</taxon>
        <taxon>Hymenobacteraceae</taxon>
        <taxon>Hymenobacter</taxon>
    </lineage>
</organism>
<name>A0ABR8JWH1_9BACT</name>
<dbReference type="EMBL" id="JACXAC010000003">
    <property type="protein sequence ID" value="MBD2722264.1"/>
    <property type="molecule type" value="Genomic_DNA"/>
</dbReference>
<feature type="transmembrane region" description="Helical" evidence="1">
    <location>
        <begin position="145"/>
        <end position="167"/>
    </location>
</feature>
<dbReference type="Proteomes" id="UP000606003">
    <property type="component" value="Unassembled WGS sequence"/>
</dbReference>
<gene>
    <name evidence="3" type="ORF">IC234_09005</name>
</gene>
<protein>
    <submittedName>
        <fullName evidence="3">DUF2062 domain-containing protein</fullName>
    </submittedName>
</protein>